<dbReference type="Gene3D" id="1.10.10.10">
    <property type="entry name" value="Winged helix-like DNA-binding domain superfamily/Winged helix DNA-binding domain"/>
    <property type="match status" value="1"/>
</dbReference>
<protein>
    <submittedName>
        <fullName evidence="2">AAA ATPase domain-containing protein</fullName>
    </submittedName>
</protein>
<dbReference type="Gene3D" id="3.40.50.300">
    <property type="entry name" value="P-loop containing nucleotide triphosphate hydrolases"/>
    <property type="match status" value="1"/>
</dbReference>
<dbReference type="InterPro" id="IPR027417">
    <property type="entry name" value="P-loop_NTPase"/>
</dbReference>
<keyword evidence="3" id="KW-1185">Reference proteome</keyword>
<dbReference type="Pfam" id="PF03704">
    <property type="entry name" value="BTAD"/>
    <property type="match status" value="1"/>
</dbReference>
<dbReference type="STRING" id="1344003.SAMN05445060_1632"/>
<evidence type="ECO:0000313" key="2">
    <source>
        <dbReference type="EMBL" id="SIR92956.1"/>
    </source>
</evidence>
<dbReference type="EMBL" id="FTNT01000004">
    <property type="protein sequence ID" value="SIR92956.1"/>
    <property type="molecule type" value="Genomic_DNA"/>
</dbReference>
<dbReference type="RefSeq" id="WP_076478400.1">
    <property type="nucleotide sequence ID" value="NZ_FTNT01000004.1"/>
</dbReference>
<dbReference type="AlphaFoldDB" id="A0A1N7EY03"/>
<sequence>MDAEQTVVRLLGGVRIVRPGHEGDPHVVNGHRSMALLAFLTVHRHRDVTHEEIARIFWPVERPRSWKAVQRTLISKVRGSLEDAGISGRCLRSAQGLVRLDLPDSVVIDIEVAQALCEPSDDPAHEVAPRARQAVRLLSAPVLSPLQGLWVDDVRTRCDMLLVRALELDATASLQIGELEHTIAAAEHLLILDPLSENGYRLLIRAYLRLGDRGQALTTVARCRARLATELGVGLSAETAELFGRVLRGDGTDDIGDAADASDADVVQSAEESEESAVRAFVGRQAELAVIDDAARKAATGVGQVVVVTGDAGIGKTTLVTEATKRVRESDVVVLNGRYAGPGVDHQQYVEAIVGELDHRGTQGVRDLSPRDDLQISTTIPEPTERRGVRTPSGDPGSGAAMVVLDDLQWASPATLALTRRLVDASDRRRLCLVLVVRTAFLDVPSIAAIIRPYQPHRDIHRVDLRPFGFTEVERLIADAGVDVDPVTLLAWTGGSPLLAVAAVAAVAARAGSAGHDNVPTSVADAVARARATISADADDVLDLVGAIGMSMSRLVLRTASRIDDDLAFAEALDELLRSELLTARDEDTLHTRHPLVHDVVYGSIEPTAREDLHRRIVAALERVGATVTPTELARLAHHAARSAPGDGAAFARYAFRAGAGADAAGTFDDAVRWYRQALEALPPGDSATRCRMLIELGRAEQATFDEHYRETLAAAATMARRVTDVDLLVAAIVADVSTVMVLAQQYLPDRERLGTMRAALHMLQMSGRGASAEVARLSARMATELAWTHDVQGRVGLLRRAEVVARACGDRTALAEVMLAVLIALRVPETRALRGRALEEMTALTAAGRGRVRDPFTAIAIARSHIEFGDLDAASRAVETITPTQISRDAEVAWLCDHIRFGMTVTAGRLIAAEADLARLRDIPPLRPEVTPHERLLAPVAALRTLRGGLGEVLELLDVSPDVLARVPVYRPIIALAMADVGDVAAARDLMTWYDDRPDAVATVAVTPLWMLTMAVLARAAAELGGDGVRRAVYEELLPYADHTVMIWSSAYGVVHHHLADLALALGQLDRAATHLVDAQREHRRRGYAAWEVETALLELRRRLIVDGGLDRDRVLQVRRAADAVGATATRRRLDTLAARPTVRQL</sequence>
<dbReference type="Gene3D" id="1.25.40.10">
    <property type="entry name" value="Tetratricopeptide repeat domain"/>
    <property type="match status" value="1"/>
</dbReference>
<dbReference type="InterPro" id="IPR041664">
    <property type="entry name" value="AAA_16"/>
</dbReference>
<evidence type="ECO:0000313" key="3">
    <source>
        <dbReference type="Proteomes" id="UP000186218"/>
    </source>
</evidence>
<dbReference type="InterPro" id="IPR051677">
    <property type="entry name" value="AfsR-DnrI-RedD_regulator"/>
</dbReference>
<dbReference type="OrthoDB" id="4017436at2"/>
<accession>A0A1N7EY03</accession>
<dbReference type="GO" id="GO:0006355">
    <property type="term" value="P:regulation of DNA-templated transcription"/>
    <property type="evidence" value="ECO:0007669"/>
    <property type="project" value="InterPro"/>
</dbReference>
<proteinExistence type="predicted"/>
<reference evidence="2 3" key="1">
    <citation type="submission" date="2017-01" db="EMBL/GenBank/DDBJ databases">
        <authorList>
            <person name="Mah S.A."/>
            <person name="Swanson W.J."/>
            <person name="Moy G.W."/>
            <person name="Vacquier V.D."/>
        </authorList>
    </citation>
    <scope>NUCLEOTIDE SEQUENCE [LARGE SCALE GENOMIC DNA]</scope>
    <source>
        <strain evidence="2 3">CPCC 203464</strain>
    </source>
</reference>
<dbReference type="SMART" id="SM01043">
    <property type="entry name" value="BTAD"/>
    <property type="match status" value="1"/>
</dbReference>
<dbReference type="PANTHER" id="PTHR35807">
    <property type="entry name" value="TRANSCRIPTIONAL REGULATOR REDD-RELATED"/>
    <property type="match status" value="1"/>
</dbReference>
<dbReference type="SUPFAM" id="SSF48452">
    <property type="entry name" value="TPR-like"/>
    <property type="match status" value="1"/>
</dbReference>
<dbReference type="InterPro" id="IPR036388">
    <property type="entry name" value="WH-like_DNA-bd_sf"/>
</dbReference>
<dbReference type="Proteomes" id="UP000186218">
    <property type="component" value="Unassembled WGS sequence"/>
</dbReference>
<gene>
    <name evidence="2" type="ORF">SAMN05445060_1632</name>
</gene>
<dbReference type="InterPro" id="IPR005158">
    <property type="entry name" value="BTAD"/>
</dbReference>
<dbReference type="InterPro" id="IPR011990">
    <property type="entry name" value="TPR-like_helical_dom_sf"/>
</dbReference>
<feature type="domain" description="Bacterial transcriptional activator" evidence="1">
    <location>
        <begin position="108"/>
        <end position="247"/>
    </location>
</feature>
<dbReference type="SUPFAM" id="SSF52540">
    <property type="entry name" value="P-loop containing nucleoside triphosphate hydrolases"/>
    <property type="match status" value="1"/>
</dbReference>
<dbReference type="InterPro" id="IPR016032">
    <property type="entry name" value="Sig_transdc_resp-reg_C-effctor"/>
</dbReference>
<dbReference type="Pfam" id="PF13191">
    <property type="entry name" value="AAA_16"/>
    <property type="match status" value="1"/>
</dbReference>
<dbReference type="SUPFAM" id="SSF46894">
    <property type="entry name" value="C-terminal effector domain of the bipartite response regulators"/>
    <property type="match status" value="1"/>
</dbReference>
<name>A0A1N7EY03_9NOCA</name>
<dbReference type="GO" id="GO:0003677">
    <property type="term" value="F:DNA binding"/>
    <property type="evidence" value="ECO:0007669"/>
    <property type="project" value="InterPro"/>
</dbReference>
<organism evidence="2 3">
    <name type="scientific">Williamsia sterculiae</name>
    <dbReference type="NCBI Taxonomy" id="1344003"/>
    <lineage>
        <taxon>Bacteria</taxon>
        <taxon>Bacillati</taxon>
        <taxon>Actinomycetota</taxon>
        <taxon>Actinomycetes</taxon>
        <taxon>Mycobacteriales</taxon>
        <taxon>Nocardiaceae</taxon>
        <taxon>Williamsia</taxon>
    </lineage>
</organism>
<evidence type="ECO:0000259" key="1">
    <source>
        <dbReference type="SMART" id="SM01043"/>
    </source>
</evidence>